<proteinExistence type="predicted"/>
<feature type="transmembrane region" description="Helical" evidence="1">
    <location>
        <begin position="95"/>
        <end position="116"/>
    </location>
</feature>
<reference evidence="2 3" key="1">
    <citation type="submission" date="2016-04" db="EMBL/GenBank/DDBJ databases">
        <authorList>
            <person name="Evans L.H."/>
            <person name="Alamgir A."/>
            <person name="Owens N."/>
            <person name="Weber N.D."/>
            <person name="Virtaneva K."/>
            <person name="Barbian K."/>
            <person name="Babar A."/>
            <person name="Rosenke K."/>
        </authorList>
    </citation>
    <scope>NUCLEOTIDE SEQUENCE [LARGE SCALE GENOMIC DNA]</scope>
    <source>
        <strain evidence="2 3">IFM 0406</strain>
    </source>
</reference>
<keyword evidence="1" id="KW-1133">Transmembrane helix</keyword>
<feature type="transmembrane region" description="Helical" evidence="1">
    <location>
        <begin position="275"/>
        <end position="295"/>
    </location>
</feature>
<name>A0A164JMA2_9NOCA</name>
<gene>
    <name evidence="2" type="ORF">AWN90_38795</name>
</gene>
<dbReference type="RefSeq" id="WP_067593658.1">
    <property type="nucleotide sequence ID" value="NZ_JABMCZ010000003.1"/>
</dbReference>
<evidence type="ECO:0000313" key="2">
    <source>
        <dbReference type="EMBL" id="KZM70539.1"/>
    </source>
</evidence>
<accession>A0A164JMA2</accession>
<sequence>MTYELHLALFACLGVLGFCTVVGTFLRSRPALRQALERLSPAAGPVPIAWDTGSIKARVGALAYPYLARWQWFRLPEHDLRLLEIDPARFLGDKILSGAAGFALPLVLAVSGRAIGVGIPESLALAAAPILGAALFLAPDAELRAKAARARTEFAQHLQIYLDLVTLNRIGGVGALQSLERAAAVGDSWVFHRLTEVLQRSQLAGQPPWSALSELSRRLALPDLADLGDIMTMSGEWGTSVVDGLRARSRSQRHEVVTSELGAAEAASERLRIPAACIALLLVVMLSVPSVVNIMHP</sequence>
<comment type="caution">
    <text evidence="2">The sequence shown here is derived from an EMBL/GenBank/DDBJ whole genome shotgun (WGS) entry which is preliminary data.</text>
</comment>
<evidence type="ECO:0000313" key="3">
    <source>
        <dbReference type="Proteomes" id="UP000076512"/>
    </source>
</evidence>
<dbReference type="PANTHER" id="PTHR35007:SF1">
    <property type="entry name" value="PILUS ASSEMBLY PROTEIN"/>
    <property type="match status" value="1"/>
</dbReference>
<dbReference type="EMBL" id="LWGR01000013">
    <property type="protein sequence ID" value="KZM70539.1"/>
    <property type="molecule type" value="Genomic_DNA"/>
</dbReference>
<dbReference type="AlphaFoldDB" id="A0A164JMA2"/>
<evidence type="ECO:0000256" key="1">
    <source>
        <dbReference type="SAM" id="Phobius"/>
    </source>
</evidence>
<dbReference type="PANTHER" id="PTHR35007">
    <property type="entry name" value="INTEGRAL MEMBRANE PROTEIN-RELATED"/>
    <property type="match status" value="1"/>
</dbReference>
<dbReference type="Proteomes" id="UP000076512">
    <property type="component" value="Unassembled WGS sequence"/>
</dbReference>
<feature type="transmembrane region" description="Helical" evidence="1">
    <location>
        <begin position="6"/>
        <end position="26"/>
    </location>
</feature>
<keyword evidence="1" id="KW-0472">Membrane</keyword>
<organism evidence="2 3">
    <name type="scientific">Nocardia terpenica</name>
    <dbReference type="NCBI Taxonomy" id="455432"/>
    <lineage>
        <taxon>Bacteria</taxon>
        <taxon>Bacillati</taxon>
        <taxon>Actinomycetota</taxon>
        <taxon>Actinomycetes</taxon>
        <taxon>Mycobacteriales</taxon>
        <taxon>Nocardiaceae</taxon>
        <taxon>Nocardia</taxon>
    </lineage>
</organism>
<protein>
    <recommendedName>
        <fullName evidence="4">Type II secretion system protein GspF domain-containing protein</fullName>
    </recommendedName>
</protein>
<evidence type="ECO:0008006" key="4">
    <source>
        <dbReference type="Google" id="ProtNLM"/>
    </source>
</evidence>
<dbReference type="STRING" id="455432.AWN90_38795"/>
<keyword evidence="1" id="KW-0812">Transmembrane</keyword>
<feature type="transmembrane region" description="Helical" evidence="1">
    <location>
        <begin position="122"/>
        <end position="141"/>
    </location>
</feature>
<keyword evidence="3" id="KW-1185">Reference proteome</keyword>